<dbReference type="InterPro" id="IPR012336">
    <property type="entry name" value="Thioredoxin-like_fold"/>
</dbReference>
<comment type="similarity">
    <text evidence="1">Belongs to the thioredoxin family. DsbA subfamily.</text>
</comment>
<gene>
    <name evidence="3" type="ORF">Q760_14490</name>
</gene>
<evidence type="ECO:0000259" key="2">
    <source>
        <dbReference type="PROSITE" id="PS51352"/>
    </source>
</evidence>
<dbReference type="PROSITE" id="PS51352">
    <property type="entry name" value="THIOREDOXIN_2"/>
    <property type="match status" value="1"/>
</dbReference>
<evidence type="ECO:0000313" key="4">
    <source>
        <dbReference type="Proteomes" id="UP000029833"/>
    </source>
</evidence>
<dbReference type="PANTHER" id="PTHR13887">
    <property type="entry name" value="GLUTATHIONE S-TRANSFERASE KAPPA"/>
    <property type="match status" value="1"/>
</dbReference>
<proteinExistence type="inferred from homology"/>
<name>A0A0A0B8Y2_9CELL</name>
<feature type="domain" description="Thioredoxin" evidence="2">
    <location>
        <begin position="1"/>
        <end position="127"/>
    </location>
</feature>
<evidence type="ECO:0000256" key="1">
    <source>
        <dbReference type="ARBA" id="ARBA00005791"/>
    </source>
</evidence>
<keyword evidence="4" id="KW-1185">Reference proteome</keyword>
<protein>
    <submittedName>
        <fullName evidence="3">DSBA oxidoreductase</fullName>
    </submittedName>
</protein>
<accession>A0A0A0B8Y2</accession>
<dbReference type="Gene3D" id="3.40.30.10">
    <property type="entry name" value="Glutaredoxin"/>
    <property type="match status" value="1"/>
</dbReference>
<comment type="caution">
    <text evidence="3">The sequence shown here is derived from an EMBL/GenBank/DDBJ whole genome shotgun (WGS) entry which is preliminary data.</text>
</comment>
<dbReference type="STRING" id="1408250.Q760_14490"/>
<dbReference type="InterPro" id="IPR013766">
    <property type="entry name" value="Thioredoxin_domain"/>
</dbReference>
<dbReference type="InterPro" id="IPR036249">
    <property type="entry name" value="Thioredoxin-like_sf"/>
</dbReference>
<dbReference type="SUPFAM" id="SSF52833">
    <property type="entry name" value="Thioredoxin-like"/>
    <property type="match status" value="1"/>
</dbReference>
<dbReference type="Proteomes" id="UP000029833">
    <property type="component" value="Unassembled WGS sequence"/>
</dbReference>
<dbReference type="Pfam" id="PF13462">
    <property type="entry name" value="Thioredoxin_4"/>
    <property type="match status" value="1"/>
</dbReference>
<sequence>MLGPIDAPVTVVEYGDLECPYCRAAAPVLRELVEGSGGQVRLVWRHFPLFEVHPHALTAALAAEAAGAHGLFWPMQELLFSRQDRLTDADLRASASELGIDPDEVVGERAQVHADAVERDYLEGVAAGIRGTPTLLFGGVRYRGPIELDAMRVALGVR</sequence>
<evidence type="ECO:0000313" key="3">
    <source>
        <dbReference type="EMBL" id="KGM02259.1"/>
    </source>
</evidence>
<dbReference type="EMBL" id="AXNT01000056">
    <property type="protein sequence ID" value="KGM02259.1"/>
    <property type="molecule type" value="Genomic_DNA"/>
</dbReference>
<dbReference type="AlphaFoldDB" id="A0A0A0B8Y2"/>
<organism evidence="3 4">
    <name type="scientific">Cellulomonas cellasea DSM 20118</name>
    <dbReference type="NCBI Taxonomy" id="1408250"/>
    <lineage>
        <taxon>Bacteria</taxon>
        <taxon>Bacillati</taxon>
        <taxon>Actinomycetota</taxon>
        <taxon>Actinomycetes</taxon>
        <taxon>Micrococcales</taxon>
        <taxon>Cellulomonadaceae</taxon>
        <taxon>Cellulomonas</taxon>
    </lineage>
</organism>
<dbReference type="PANTHER" id="PTHR13887:SF55">
    <property type="entry name" value="SLR0313 PROTEIN"/>
    <property type="match status" value="1"/>
</dbReference>
<reference evidence="3 4" key="1">
    <citation type="submission" date="2013-10" db="EMBL/GenBank/DDBJ databases">
        <authorList>
            <person name="Wang G."/>
            <person name="Zhuang W."/>
        </authorList>
    </citation>
    <scope>NUCLEOTIDE SEQUENCE [LARGE SCALE GENOMIC DNA]</scope>
    <source>
        <strain evidence="3 4">DSM 20118</strain>
    </source>
</reference>